<reference evidence="3 4" key="1">
    <citation type="journal article" date="2020" name="Genome Biol. Evol.">
        <title>Comparative genomics of strictly vertically transmitted, feminizing microsporidia endosymbionts of amphipod crustaceans.</title>
        <authorList>
            <person name="Cormier A."/>
            <person name="Chebbi M.A."/>
            <person name="Giraud I."/>
            <person name="Wattier R."/>
            <person name="Teixeira M."/>
            <person name="Gilbert C."/>
            <person name="Rigaud T."/>
            <person name="Cordaux R."/>
        </authorList>
    </citation>
    <scope>NUCLEOTIDE SEQUENCE [LARGE SCALE GENOMIC DNA]</scope>
    <source>
        <strain evidence="3 4">Ou3-Ou53</strain>
    </source>
</reference>
<dbReference type="OrthoDB" id="2190145at2759"/>
<comment type="caution">
    <text evidence="3">The sequence shown here is derived from an EMBL/GenBank/DDBJ whole genome shotgun (WGS) entry which is preliminary data.</text>
</comment>
<evidence type="ECO:0000313" key="3">
    <source>
        <dbReference type="EMBL" id="KAF9764470.1"/>
    </source>
</evidence>
<keyword evidence="4" id="KW-1185">Reference proteome</keyword>
<keyword evidence="2" id="KW-0472">Membrane</keyword>
<feature type="transmembrane region" description="Helical" evidence="2">
    <location>
        <begin position="147"/>
        <end position="167"/>
    </location>
</feature>
<evidence type="ECO:0000256" key="1">
    <source>
        <dbReference type="SAM" id="MobiDB-lite"/>
    </source>
</evidence>
<keyword evidence="2" id="KW-1133">Transmembrane helix</keyword>
<gene>
    <name evidence="3" type="ORF">NGRA_0550</name>
</gene>
<accession>A0A9P6KZY4</accession>
<protein>
    <submittedName>
        <fullName evidence="3">Uncharacterized protein</fullName>
    </submittedName>
</protein>
<evidence type="ECO:0000256" key="2">
    <source>
        <dbReference type="SAM" id="Phobius"/>
    </source>
</evidence>
<feature type="compositionally biased region" description="Polar residues" evidence="1">
    <location>
        <begin position="38"/>
        <end position="49"/>
    </location>
</feature>
<organism evidence="3 4">
    <name type="scientific">Nosema granulosis</name>
    <dbReference type="NCBI Taxonomy" id="83296"/>
    <lineage>
        <taxon>Eukaryota</taxon>
        <taxon>Fungi</taxon>
        <taxon>Fungi incertae sedis</taxon>
        <taxon>Microsporidia</taxon>
        <taxon>Nosematidae</taxon>
        <taxon>Nosema</taxon>
    </lineage>
</organism>
<dbReference type="AlphaFoldDB" id="A0A9P6KZY4"/>
<sequence length="257" mass="29966">MKFIVLLTLCNTFYFNTNTGKDKTNEFDKFLDRDTSSEQDYTDTNTSIPNKEPESTDKEIMDDLRAMKLDTPKFVSPAEDIQTKQETLDDLAKKFNEAFDLDGNVSSLTDKDMWKRMHDYIKLNLKDFLFDGHLSIELQIRYVFCSYIIAFIPAQFAFVVPGFYTYLIPKKAHKIPIVKDALRGLKTFFRFTKATSRESLFITFYFGRANSISEDLDLILRIPNLIMNDPVSLIRELLAFRIKAAGYDPEKYRKNKK</sequence>
<feature type="region of interest" description="Disordered" evidence="1">
    <location>
        <begin position="35"/>
        <end position="57"/>
    </location>
</feature>
<proteinExistence type="predicted"/>
<evidence type="ECO:0000313" key="4">
    <source>
        <dbReference type="Proteomes" id="UP000740883"/>
    </source>
</evidence>
<keyword evidence="2" id="KW-0812">Transmembrane</keyword>
<dbReference type="EMBL" id="SBJO01000021">
    <property type="protein sequence ID" value="KAF9764470.1"/>
    <property type="molecule type" value="Genomic_DNA"/>
</dbReference>
<name>A0A9P6KZY4_9MICR</name>
<dbReference type="Proteomes" id="UP000740883">
    <property type="component" value="Unassembled WGS sequence"/>
</dbReference>